<accession>A0A6N1X3J6</accession>
<evidence type="ECO:0000313" key="2">
    <source>
        <dbReference type="Proteomes" id="UP000509579"/>
    </source>
</evidence>
<evidence type="ECO:0000313" key="1">
    <source>
        <dbReference type="EMBL" id="QKV52355.1"/>
    </source>
</evidence>
<proteinExistence type="predicted"/>
<dbReference type="KEGG" id="aant:HUK68_05225"/>
<dbReference type="RefSeq" id="WP_175503236.1">
    <property type="nucleotide sequence ID" value="NZ_CAURQT010000001.1"/>
</dbReference>
<reference evidence="1 2" key="1">
    <citation type="submission" date="2020-06" db="EMBL/GenBank/DDBJ databases">
        <title>Acidovorax antarctica sp. nov., isolated from Corinth ice sheet soil, Antarctic Fields Peninsula.</title>
        <authorList>
            <person name="Xu Q."/>
            <person name="Peng F."/>
        </authorList>
    </citation>
    <scope>NUCLEOTIDE SEQUENCE [LARGE SCALE GENOMIC DNA]</scope>
    <source>
        <strain evidence="1 2">16-35-5</strain>
    </source>
</reference>
<organism evidence="1 2">
    <name type="scientific">Comamonas antarctica</name>
    <dbReference type="NCBI Taxonomy" id="2743470"/>
    <lineage>
        <taxon>Bacteria</taxon>
        <taxon>Pseudomonadati</taxon>
        <taxon>Pseudomonadota</taxon>
        <taxon>Betaproteobacteria</taxon>
        <taxon>Burkholderiales</taxon>
        <taxon>Comamonadaceae</taxon>
        <taxon>Comamonas</taxon>
    </lineage>
</organism>
<keyword evidence="2" id="KW-1185">Reference proteome</keyword>
<name>A0A6N1X3J6_9BURK</name>
<protein>
    <submittedName>
        <fullName evidence="1">Uncharacterized protein</fullName>
    </submittedName>
</protein>
<sequence length="72" mass="8463">MTARDHLPHFEPTIDELEALKNMEMGEVISFETAAREHLSKRLLEFGLAKQDEDKKWTITPLGRELIRRQED</sequence>
<dbReference type="EMBL" id="CP054840">
    <property type="protein sequence ID" value="QKV52355.1"/>
    <property type="molecule type" value="Genomic_DNA"/>
</dbReference>
<dbReference type="Proteomes" id="UP000509579">
    <property type="component" value="Chromosome"/>
</dbReference>
<gene>
    <name evidence="1" type="ORF">HUK68_05225</name>
</gene>
<dbReference type="AlphaFoldDB" id="A0A6N1X3J6"/>